<proteinExistence type="predicted"/>
<keyword evidence="1" id="KW-1133">Transmembrane helix</keyword>
<feature type="transmembrane region" description="Helical" evidence="1">
    <location>
        <begin position="150"/>
        <end position="169"/>
    </location>
</feature>
<accession>A0A380TB64</accession>
<gene>
    <name evidence="3" type="ORF">DF3PB_1690007</name>
</gene>
<feature type="transmembrane region" description="Helical" evidence="1">
    <location>
        <begin position="37"/>
        <end position="57"/>
    </location>
</feature>
<feature type="transmembrane region" description="Helical" evidence="1">
    <location>
        <begin position="126"/>
        <end position="144"/>
    </location>
</feature>
<dbReference type="SUPFAM" id="SSF103481">
    <property type="entry name" value="Multidrug resistance efflux transporter EmrE"/>
    <property type="match status" value="2"/>
</dbReference>
<feature type="transmembrane region" description="Helical" evidence="1">
    <location>
        <begin position="64"/>
        <end position="89"/>
    </location>
</feature>
<dbReference type="InterPro" id="IPR037185">
    <property type="entry name" value="EmrE-like"/>
</dbReference>
<dbReference type="GO" id="GO:0016020">
    <property type="term" value="C:membrane"/>
    <property type="evidence" value="ECO:0007669"/>
    <property type="project" value="InterPro"/>
</dbReference>
<protein>
    <recommendedName>
        <fullName evidence="2">EamA domain-containing protein</fullName>
    </recommendedName>
</protein>
<feature type="domain" description="EamA" evidence="2">
    <location>
        <begin position="9"/>
        <end position="141"/>
    </location>
</feature>
<feature type="transmembrane region" description="Helical" evidence="1">
    <location>
        <begin position="95"/>
        <end position="114"/>
    </location>
</feature>
<feature type="transmembrane region" description="Helical" evidence="1">
    <location>
        <begin position="204"/>
        <end position="225"/>
    </location>
</feature>
<feature type="transmembrane region" description="Helical" evidence="1">
    <location>
        <begin position="181"/>
        <end position="198"/>
    </location>
</feature>
<dbReference type="PANTHER" id="PTHR22911">
    <property type="entry name" value="ACYL-MALONYL CONDENSING ENZYME-RELATED"/>
    <property type="match status" value="1"/>
</dbReference>
<feature type="domain" description="EamA" evidence="2">
    <location>
        <begin position="152"/>
        <end position="279"/>
    </location>
</feature>
<evidence type="ECO:0000313" key="3">
    <source>
        <dbReference type="EMBL" id="SUS05063.1"/>
    </source>
</evidence>
<dbReference type="PANTHER" id="PTHR22911:SF135">
    <property type="entry name" value="BLR4310 PROTEIN"/>
    <property type="match status" value="1"/>
</dbReference>
<evidence type="ECO:0000259" key="2">
    <source>
        <dbReference type="Pfam" id="PF00892"/>
    </source>
</evidence>
<feature type="transmembrane region" description="Helical" evidence="1">
    <location>
        <begin position="237"/>
        <end position="256"/>
    </location>
</feature>
<reference evidence="3" key="1">
    <citation type="submission" date="2018-07" db="EMBL/GenBank/DDBJ databases">
        <authorList>
            <person name="Quirk P.G."/>
            <person name="Krulwich T.A."/>
        </authorList>
    </citation>
    <scope>NUCLEOTIDE SEQUENCE</scope>
</reference>
<feature type="transmembrane region" description="Helical" evidence="1">
    <location>
        <begin position="262"/>
        <end position="280"/>
    </location>
</feature>
<sequence>MSALSARARGALLVAGACLCWSSGGILVRLVDMDGGAILFWRSSFMALAVTIGLIAGHGRQAPAVIAAVGWPGLLSGVLLSGMFFGYILSITRTQVANTMILMSASPLVAAVLARLILHEVLNRRTVVAIGVAMVGIAVMFGHGAATGSVAGDAFAFLAALSFGANIIVLRRWRHIDMVPATLLSGLIAAAVAAPWAIGVSVSGTQLAILATLGFFQLGLGLFLFVRGSRSLQAAELGLLSLLETVLAPIWVWLSLGETPDATTLLGGSLVVAAVLGLMLTERMRLRFKRPSPN</sequence>
<dbReference type="AlphaFoldDB" id="A0A380TB64"/>
<keyword evidence="1" id="KW-0472">Membrane</keyword>
<keyword evidence="1" id="KW-0812">Transmembrane</keyword>
<dbReference type="EMBL" id="UIDG01000078">
    <property type="protein sequence ID" value="SUS05063.1"/>
    <property type="molecule type" value="Genomic_DNA"/>
</dbReference>
<evidence type="ECO:0000256" key="1">
    <source>
        <dbReference type="SAM" id="Phobius"/>
    </source>
</evidence>
<feature type="transmembrane region" description="Helical" evidence="1">
    <location>
        <begin position="12"/>
        <end position="31"/>
    </location>
</feature>
<dbReference type="InterPro" id="IPR000620">
    <property type="entry name" value="EamA_dom"/>
</dbReference>
<dbReference type="Pfam" id="PF00892">
    <property type="entry name" value="EamA"/>
    <property type="match status" value="2"/>
</dbReference>
<organism evidence="3">
    <name type="scientific">metagenome</name>
    <dbReference type="NCBI Taxonomy" id="256318"/>
    <lineage>
        <taxon>unclassified sequences</taxon>
        <taxon>metagenomes</taxon>
    </lineage>
</organism>
<name>A0A380TB64_9ZZZZ</name>